<keyword evidence="5" id="KW-0819">tRNA processing</keyword>
<comment type="subcellular location">
    <subcellularLocation>
        <location evidence="1">Cytoplasm</location>
    </subcellularLocation>
</comment>
<dbReference type="GO" id="GO:0016740">
    <property type="term" value="F:transferase activity"/>
    <property type="evidence" value="ECO:0007669"/>
    <property type="project" value="UniProtKB-KW"/>
</dbReference>
<evidence type="ECO:0000256" key="6">
    <source>
        <dbReference type="ARBA" id="ARBA00022723"/>
    </source>
</evidence>
<accession>A0A2M6W2Z2</accession>
<evidence type="ECO:0000256" key="7">
    <source>
        <dbReference type="ARBA" id="ARBA00022741"/>
    </source>
</evidence>
<reference evidence="12" key="1">
    <citation type="submission" date="2017-09" db="EMBL/GenBank/DDBJ databases">
        <title>Depth-based differentiation of microbial function through sediment-hosted aquifers and enrichment of novel symbionts in the deep terrestrial subsurface.</title>
        <authorList>
            <person name="Probst A.J."/>
            <person name="Ladd B."/>
            <person name="Jarett J.K."/>
            <person name="Geller-Mcgrath D.E."/>
            <person name="Sieber C.M.K."/>
            <person name="Emerson J.B."/>
            <person name="Anantharaman K."/>
            <person name="Thomas B.C."/>
            <person name="Malmstrom R."/>
            <person name="Stieglmeier M."/>
            <person name="Klingl A."/>
            <person name="Woyke T."/>
            <person name="Ryan C.M."/>
            <person name="Banfield J.F."/>
        </authorList>
    </citation>
    <scope>NUCLEOTIDE SEQUENCE [LARGE SCALE GENOMIC DNA]</scope>
</reference>
<evidence type="ECO:0000313" key="12">
    <source>
        <dbReference type="Proteomes" id="UP000231183"/>
    </source>
</evidence>
<dbReference type="SUPFAM" id="SSF52540">
    <property type="entry name" value="P-loop containing nucleoside triphosphate hydrolases"/>
    <property type="match status" value="1"/>
</dbReference>
<comment type="caution">
    <text evidence="11">The sequence shown here is derived from an EMBL/GenBank/DDBJ whole genome shotgun (WGS) entry which is preliminary data.</text>
</comment>
<keyword evidence="9" id="KW-0460">Magnesium</keyword>
<dbReference type="InterPro" id="IPR027417">
    <property type="entry name" value="P-loop_NTPase"/>
</dbReference>
<dbReference type="GO" id="GO:0002949">
    <property type="term" value="P:tRNA threonylcarbamoyladenosine modification"/>
    <property type="evidence" value="ECO:0007669"/>
    <property type="project" value="InterPro"/>
</dbReference>
<dbReference type="Gene3D" id="3.40.50.300">
    <property type="entry name" value="P-loop containing nucleotide triphosphate hydrolases"/>
    <property type="match status" value="1"/>
</dbReference>
<evidence type="ECO:0000313" key="11">
    <source>
        <dbReference type="EMBL" id="PIT87157.1"/>
    </source>
</evidence>
<dbReference type="InterPro" id="IPR003442">
    <property type="entry name" value="T6A_TsaE"/>
</dbReference>
<dbReference type="PANTHER" id="PTHR33540">
    <property type="entry name" value="TRNA THREONYLCARBAMOYLADENOSINE BIOSYNTHESIS PROTEIN TSAE"/>
    <property type="match status" value="1"/>
</dbReference>
<evidence type="ECO:0000256" key="5">
    <source>
        <dbReference type="ARBA" id="ARBA00022694"/>
    </source>
</evidence>
<evidence type="ECO:0000256" key="4">
    <source>
        <dbReference type="ARBA" id="ARBA00022490"/>
    </source>
</evidence>
<keyword evidence="11" id="KW-0808">Transferase</keyword>
<dbReference type="EMBL" id="PFBX01000049">
    <property type="protein sequence ID" value="PIT87157.1"/>
    <property type="molecule type" value="Genomic_DNA"/>
</dbReference>
<dbReference type="GO" id="GO:0046872">
    <property type="term" value="F:metal ion binding"/>
    <property type="evidence" value="ECO:0007669"/>
    <property type="project" value="UniProtKB-KW"/>
</dbReference>
<keyword evidence="6" id="KW-0479">Metal-binding</keyword>
<dbReference type="GO" id="GO:0005524">
    <property type="term" value="F:ATP binding"/>
    <property type="evidence" value="ECO:0007669"/>
    <property type="project" value="UniProtKB-KW"/>
</dbReference>
<name>A0A2M6W2Z2_9BACT</name>
<gene>
    <name evidence="11" type="ORF">COU31_04315</name>
</gene>
<sequence length="141" mass="15550">MISHSKEQTIKIGQQFAKKLKGGDVVLLQGELGTGKTSFVQGVAIGLGIKQHLTSPTFSLMNLYNIKFQAGGASQLAHIDTYRLKDAKELLEIGAQDYLGDKKTICLVEWPQKAKKILAGKTVLTVKISHLDQDKRKIEFL</sequence>
<organism evidence="11 12">
    <name type="scientific">Candidatus Magasanikbacteria bacterium CG10_big_fil_rev_8_21_14_0_10_40_10</name>
    <dbReference type="NCBI Taxonomy" id="1974648"/>
    <lineage>
        <taxon>Bacteria</taxon>
        <taxon>Candidatus Magasanikiibacteriota</taxon>
    </lineage>
</organism>
<dbReference type="NCBIfam" id="TIGR00150">
    <property type="entry name" value="T6A_YjeE"/>
    <property type="match status" value="1"/>
</dbReference>
<evidence type="ECO:0000256" key="9">
    <source>
        <dbReference type="ARBA" id="ARBA00022842"/>
    </source>
</evidence>
<keyword evidence="4" id="KW-0963">Cytoplasm</keyword>
<protein>
    <recommendedName>
        <fullName evidence="3">tRNA threonylcarbamoyladenosine biosynthesis protein TsaE</fullName>
    </recommendedName>
    <alternativeName>
        <fullName evidence="10">t(6)A37 threonylcarbamoyladenosine biosynthesis protein TsaE</fullName>
    </alternativeName>
</protein>
<evidence type="ECO:0000256" key="1">
    <source>
        <dbReference type="ARBA" id="ARBA00004496"/>
    </source>
</evidence>
<keyword evidence="8" id="KW-0067">ATP-binding</keyword>
<evidence type="ECO:0000256" key="10">
    <source>
        <dbReference type="ARBA" id="ARBA00032441"/>
    </source>
</evidence>
<comment type="similarity">
    <text evidence="2">Belongs to the TsaE family.</text>
</comment>
<dbReference type="Pfam" id="PF02367">
    <property type="entry name" value="TsaE"/>
    <property type="match status" value="1"/>
</dbReference>
<dbReference type="Proteomes" id="UP000231183">
    <property type="component" value="Unassembled WGS sequence"/>
</dbReference>
<keyword evidence="7" id="KW-0547">Nucleotide-binding</keyword>
<dbReference type="AlphaFoldDB" id="A0A2M6W2Z2"/>
<evidence type="ECO:0000256" key="2">
    <source>
        <dbReference type="ARBA" id="ARBA00007599"/>
    </source>
</evidence>
<dbReference type="PANTHER" id="PTHR33540:SF2">
    <property type="entry name" value="TRNA THREONYLCARBAMOYLADENOSINE BIOSYNTHESIS PROTEIN TSAE"/>
    <property type="match status" value="1"/>
</dbReference>
<evidence type="ECO:0000256" key="8">
    <source>
        <dbReference type="ARBA" id="ARBA00022840"/>
    </source>
</evidence>
<dbReference type="GO" id="GO:0005737">
    <property type="term" value="C:cytoplasm"/>
    <property type="evidence" value="ECO:0007669"/>
    <property type="project" value="UniProtKB-SubCell"/>
</dbReference>
<evidence type="ECO:0000256" key="3">
    <source>
        <dbReference type="ARBA" id="ARBA00019010"/>
    </source>
</evidence>
<proteinExistence type="inferred from homology"/>